<feature type="transmembrane region" description="Helical" evidence="6">
    <location>
        <begin position="151"/>
        <end position="170"/>
    </location>
</feature>
<dbReference type="CDD" id="cd06581">
    <property type="entry name" value="TM_PBP1_LivM_like"/>
    <property type="match status" value="1"/>
</dbReference>
<accession>K2NAC0</accession>
<keyword evidence="8" id="KW-1185">Reference proteome</keyword>
<name>K2NAC0_9HYPH</name>
<evidence type="ECO:0000256" key="3">
    <source>
        <dbReference type="ARBA" id="ARBA00022692"/>
    </source>
</evidence>
<evidence type="ECO:0000256" key="6">
    <source>
        <dbReference type="SAM" id="Phobius"/>
    </source>
</evidence>
<feature type="transmembrane region" description="Helical" evidence="6">
    <location>
        <begin position="275"/>
        <end position="299"/>
    </location>
</feature>
<dbReference type="InterPro" id="IPR043428">
    <property type="entry name" value="LivM-like"/>
</dbReference>
<organism evidence="7 8">
    <name type="scientific">Nitratireductor indicus C115</name>
    <dbReference type="NCBI Taxonomy" id="1231190"/>
    <lineage>
        <taxon>Bacteria</taxon>
        <taxon>Pseudomonadati</taxon>
        <taxon>Pseudomonadota</taxon>
        <taxon>Alphaproteobacteria</taxon>
        <taxon>Hyphomicrobiales</taxon>
        <taxon>Phyllobacteriaceae</taxon>
        <taxon>Nitratireductor</taxon>
    </lineage>
</organism>
<evidence type="ECO:0000313" key="8">
    <source>
        <dbReference type="Proteomes" id="UP000007374"/>
    </source>
</evidence>
<dbReference type="PANTHER" id="PTHR30482">
    <property type="entry name" value="HIGH-AFFINITY BRANCHED-CHAIN AMINO ACID TRANSPORT SYSTEM PERMEASE"/>
    <property type="match status" value="1"/>
</dbReference>
<keyword evidence="4 6" id="KW-1133">Transmembrane helix</keyword>
<comment type="caution">
    <text evidence="7">The sequence shown here is derived from an EMBL/GenBank/DDBJ whole genome shotgun (WGS) entry which is preliminary data.</text>
</comment>
<gene>
    <name evidence="7" type="ORF">NA8A_02435</name>
</gene>
<dbReference type="Pfam" id="PF02653">
    <property type="entry name" value="BPD_transp_2"/>
    <property type="match status" value="1"/>
</dbReference>
<reference evidence="7 8" key="1">
    <citation type="journal article" date="2012" name="J. Bacteriol.">
        <title>Genome Sequence of Nitratireductor indicus Type Strain C115.</title>
        <authorList>
            <person name="Lai Q."/>
            <person name="Li G."/>
            <person name="Yu Z."/>
            <person name="Shao Z."/>
        </authorList>
    </citation>
    <scope>NUCLEOTIDE SEQUENCE [LARGE SCALE GENOMIC DNA]</scope>
    <source>
        <strain evidence="7 8">C115</strain>
    </source>
</reference>
<dbReference type="AlphaFoldDB" id="K2NAC0"/>
<evidence type="ECO:0000256" key="4">
    <source>
        <dbReference type="ARBA" id="ARBA00022989"/>
    </source>
</evidence>
<feature type="transmembrane region" description="Helical" evidence="6">
    <location>
        <begin position="107"/>
        <end position="130"/>
    </location>
</feature>
<dbReference type="OrthoDB" id="9804361at2"/>
<keyword evidence="5 6" id="KW-0472">Membrane</keyword>
<evidence type="ECO:0000256" key="5">
    <source>
        <dbReference type="ARBA" id="ARBA00023136"/>
    </source>
</evidence>
<dbReference type="PATRIC" id="fig|1231190.3.peg.515"/>
<comment type="subcellular location">
    <subcellularLocation>
        <location evidence="1">Cell membrane</location>
        <topology evidence="1">Multi-pass membrane protein</topology>
    </subcellularLocation>
</comment>
<evidence type="ECO:0000313" key="7">
    <source>
        <dbReference type="EMBL" id="EKF44563.1"/>
    </source>
</evidence>
<dbReference type="eggNOG" id="COG4177">
    <property type="taxonomic scope" value="Bacteria"/>
</dbReference>
<keyword evidence="3 6" id="KW-0812">Transmembrane</keyword>
<dbReference type="InterPro" id="IPR001851">
    <property type="entry name" value="ABC_transp_permease"/>
</dbReference>
<dbReference type="GO" id="GO:0005886">
    <property type="term" value="C:plasma membrane"/>
    <property type="evidence" value="ECO:0007669"/>
    <property type="project" value="UniProtKB-SubCell"/>
</dbReference>
<dbReference type="Proteomes" id="UP000007374">
    <property type="component" value="Unassembled WGS sequence"/>
</dbReference>
<keyword evidence="2" id="KW-1003">Cell membrane</keyword>
<feature type="transmembrane region" description="Helical" evidence="6">
    <location>
        <begin position="240"/>
        <end position="263"/>
    </location>
</feature>
<evidence type="ECO:0000256" key="1">
    <source>
        <dbReference type="ARBA" id="ARBA00004651"/>
    </source>
</evidence>
<feature type="transmembrane region" description="Helical" evidence="6">
    <location>
        <begin position="46"/>
        <end position="68"/>
    </location>
</feature>
<protein>
    <submittedName>
        <fullName evidence="7">Inner-membrane translocator</fullName>
    </submittedName>
</protein>
<dbReference type="RefSeq" id="WP_009755810.1">
    <property type="nucleotide sequence ID" value="NZ_AMSI01000001.1"/>
</dbReference>
<feature type="transmembrane region" description="Helical" evidence="6">
    <location>
        <begin position="198"/>
        <end position="219"/>
    </location>
</feature>
<sequence>MTVRPIYVLAALLLVAFLPLVGDNYVLRLGTMFAMYAVLAQSWNIIGGYAGYPSFATAAFFGLGAYAGAILQGNGLPMPLAWLAAGIVAGLFAALMGAAILHLKGHYFAIASLVLAEVLLEVTTSWTSLTGGGMGLNLPVIRMSVEAQAQLFFWAMLGLAVLTFLMSWYVSSSRIGFALRCIRQNEDASSMVGVNTTFYKVVAFVLSALFVGSAGALYASWVFYIEPPDVYSVLTSVKPIVMVMLGGAGTVAGPVIGAAAFLVMEEVVWRNFLSIHSAVLGLLIVALIFFLPNGVLGFIRKRKRTGADHSKETAA</sequence>
<proteinExistence type="predicted"/>
<dbReference type="STRING" id="721133.SAMN05216176_102491"/>
<dbReference type="GO" id="GO:0015658">
    <property type="term" value="F:branched-chain amino acid transmembrane transporter activity"/>
    <property type="evidence" value="ECO:0007669"/>
    <property type="project" value="InterPro"/>
</dbReference>
<evidence type="ECO:0000256" key="2">
    <source>
        <dbReference type="ARBA" id="ARBA00022475"/>
    </source>
</evidence>
<dbReference type="EMBL" id="AMSI01000001">
    <property type="protein sequence ID" value="EKF44563.1"/>
    <property type="molecule type" value="Genomic_DNA"/>
</dbReference>
<dbReference type="PANTHER" id="PTHR30482:SF10">
    <property type="entry name" value="HIGH-AFFINITY BRANCHED-CHAIN AMINO ACID TRANSPORT PROTEIN BRAE"/>
    <property type="match status" value="1"/>
</dbReference>
<feature type="transmembrane region" description="Helical" evidence="6">
    <location>
        <begin position="80"/>
        <end position="101"/>
    </location>
</feature>